<feature type="domain" description="RING-type" evidence="6">
    <location>
        <begin position="31"/>
        <end position="85"/>
    </location>
</feature>
<dbReference type="PROSITE" id="PS50089">
    <property type="entry name" value="ZF_RING_2"/>
    <property type="match status" value="1"/>
</dbReference>
<dbReference type="EMBL" id="CM032182">
    <property type="protein sequence ID" value="KAG7097008.1"/>
    <property type="molecule type" value="Genomic_DNA"/>
</dbReference>
<dbReference type="Pfam" id="PF00097">
    <property type="entry name" value="zf-C3HC4"/>
    <property type="match status" value="1"/>
</dbReference>
<reference evidence="7" key="1">
    <citation type="journal article" date="2021" name="Genome Biol. Evol.">
        <title>The assembled and annotated genome of the fairy-ring fungus Marasmius oreades.</title>
        <authorList>
            <person name="Hiltunen M."/>
            <person name="Ament-Velasquez S.L."/>
            <person name="Johannesson H."/>
        </authorList>
    </citation>
    <scope>NUCLEOTIDE SEQUENCE</scope>
    <source>
        <strain evidence="7">03SP1</strain>
    </source>
</reference>
<dbReference type="GeneID" id="66073478"/>
<dbReference type="OrthoDB" id="8062037at2759"/>
<evidence type="ECO:0000313" key="8">
    <source>
        <dbReference type="Proteomes" id="UP001049176"/>
    </source>
</evidence>
<evidence type="ECO:0000256" key="1">
    <source>
        <dbReference type="ARBA" id="ARBA00022723"/>
    </source>
</evidence>
<evidence type="ECO:0000256" key="3">
    <source>
        <dbReference type="ARBA" id="ARBA00022833"/>
    </source>
</evidence>
<dbReference type="InterPro" id="IPR013083">
    <property type="entry name" value="Znf_RING/FYVE/PHD"/>
</dbReference>
<dbReference type="InterPro" id="IPR001841">
    <property type="entry name" value="Znf_RING"/>
</dbReference>
<dbReference type="GO" id="GO:0008270">
    <property type="term" value="F:zinc ion binding"/>
    <property type="evidence" value="ECO:0007669"/>
    <property type="project" value="UniProtKB-KW"/>
</dbReference>
<evidence type="ECO:0000313" key="7">
    <source>
        <dbReference type="EMBL" id="KAG7097008.1"/>
    </source>
</evidence>
<evidence type="ECO:0000256" key="4">
    <source>
        <dbReference type="PROSITE-ProRule" id="PRU00175"/>
    </source>
</evidence>
<keyword evidence="2 4" id="KW-0863">Zinc-finger</keyword>
<evidence type="ECO:0000256" key="2">
    <source>
        <dbReference type="ARBA" id="ARBA00022771"/>
    </source>
</evidence>
<comment type="caution">
    <text evidence="7">The sequence shown here is derived from an EMBL/GenBank/DDBJ whole genome shotgun (WGS) entry which is preliminary data.</text>
</comment>
<evidence type="ECO:0000259" key="6">
    <source>
        <dbReference type="PROSITE" id="PS50089"/>
    </source>
</evidence>
<dbReference type="Proteomes" id="UP001049176">
    <property type="component" value="Chromosome 2"/>
</dbReference>
<dbReference type="AlphaFoldDB" id="A0A9P7UYP1"/>
<evidence type="ECO:0000256" key="5">
    <source>
        <dbReference type="SAM" id="MobiDB-lite"/>
    </source>
</evidence>
<accession>A0A9P7UYP1</accession>
<dbReference type="SUPFAM" id="SSF57850">
    <property type="entry name" value="RING/U-box"/>
    <property type="match status" value="1"/>
</dbReference>
<dbReference type="InterPro" id="IPR018957">
    <property type="entry name" value="Znf_C3HC4_RING-type"/>
</dbReference>
<dbReference type="KEGG" id="more:E1B28_004402"/>
<keyword evidence="8" id="KW-1185">Reference proteome</keyword>
<feature type="region of interest" description="Disordered" evidence="5">
    <location>
        <begin position="92"/>
        <end position="116"/>
    </location>
</feature>
<keyword evidence="3" id="KW-0862">Zinc</keyword>
<sequence>MTSREHELTTTIFINSLSLLESHQLSEGDFCPICLVPFQDILNEKPISEDSAIGVTQLESCGHIFCLKDLVEWIRGMHGNCPTCRHKFLDIQPPSDSDDESSDGGEYIPGPDDEEESLYNYNDIEADNELLTDADDNAFDMETDELEFDIHNAWEQDGDTDPDTDGDSSVIDSDEAFQTDDGTISIHEEEELCRGIMGDIRDDVEQK</sequence>
<feature type="compositionally biased region" description="Acidic residues" evidence="5">
    <location>
        <begin position="156"/>
        <end position="178"/>
    </location>
</feature>
<name>A0A9P7UYP1_9AGAR</name>
<dbReference type="Gene3D" id="3.30.40.10">
    <property type="entry name" value="Zinc/RING finger domain, C3HC4 (zinc finger)"/>
    <property type="match status" value="1"/>
</dbReference>
<protein>
    <recommendedName>
        <fullName evidence="6">RING-type domain-containing protein</fullName>
    </recommendedName>
</protein>
<dbReference type="RefSeq" id="XP_043013478.1">
    <property type="nucleotide sequence ID" value="XM_043148876.1"/>
</dbReference>
<organism evidence="7 8">
    <name type="scientific">Marasmius oreades</name>
    <name type="common">fairy-ring Marasmius</name>
    <dbReference type="NCBI Taxonomy" id="181124"/>
    <lineage>
        <taxon>Eukaryota</taxon>
        <taxon>Fungi</taxon>
        <taxon>Dikarya</taxon>
        <taxon>Basidiomycota</taxon>
        <taxon>Agaricomycotina</taxon>
        <taxon>Agaricomycetes</taxon>
        <taxon>Agaricomycetidae</taxon>
        <taxon>Agaricales</taxon>
        <taxon>Marasmiineae</taxon>
        <taxon>Marasmiaceae</taxon>
        <taxon>Marasmius</taxon>
    </lineage>
</organism>
<keyword evidence="1" id="KW-0479">Metal-binding</keyword>
<feature type="region of interest" description="Disordered" evidence="5">
    <location>
        <begin position="153"/>
        <end position="184"/>
    </location>
</feature>
<gene>
    <name evidence="7" type="ORF">E1B28_004402</name>
</gene>
<proteinExistence type="predicted"/>